<keyword evidence="1" id="KW-1133">Transmembrane helix</keyword>
<dbReference type="RefSeq" id="WP_286287459.1">
    <property type="nucleotide sequence ID" value="NZ_JASXSZ010000001.1"/>
</dbReference>
<name>A0ABT7MWD4_9MICO</name>
<keyword evidence="1" id="KW-0812">Transmembrane</keyword>
<dbReference type="Proteomes" id="UP001235064">
    <property type="component" value="Unassembled WGS sequence"/>
</dbReference>
<protein>
    <submittedName>
        <fullName evidence="2">Uncharacterized protein</fullName>
    </submittedName>
</protein>
<evidence type="ECO:0000313" key="2">
    <source>
        <dbReference type="EMBL" id="MDL9978762.1"/>
    </source>
</evidence>
<reference evidence="2 3" key="1">
    <citation type="submission" date="2023-06" db="EMBL/GenBank/DDBJ databases">
        <title>Microbacterium sp. nov., isolated from a waste landfill.</title>
        <authorList>
            <person name="Wen W."/>
        </authorList>
    </citation>
    <scope>NUCLEOTIDE SEQUENCE [LARGE SCALE GENOMIC DNA]</scope>
    <source>
        <strain evidence="2 3">ASV49</strain>
    </source>
</reference>
<comment type="caution">
    <text evidence="2">The sequence shown here is derived from an EMBL/GenBank/DDBJ whole genome shotgun (WGS) entry which is preliminary data.</text>
</comment>
<keyword evidence="3" id="KW-1185">Reference proteome</keyword>
<evidence type="ECO:0000256" key="1">
    <source>
        <dbReference type="SAM" id="Phobius"/>
    </source>
</evidence>
<proteinExistence type="predicted"/>
<feature type="transmembrane region" description="Helical" evidence="1">
    <location>
        <begin position="63"/>
        <end position="80"/>
    </location>
</feature>
<feature type="transmembrane region" description="Helical" evidence="1">
    <location>
        <begin position="34"/>
        <end position="51"/>
    </location>
</feature>
<gene>
    <name evidence="2" type="ORF">QSV35_05430</name>
</gene>
<sequence length="159" mass="15932">MRTMSRSWPALFAWGAGLLHVALGAEIGVASAVAMVALLLQGAGEFAWGIVSLRSERAVARRTALAGAITGVVLAAASVPFGGSPFAVAATIALVVPAAMLASRGDARPSTRGRPWSRAVGVVTGGVIVAGLLGPALSTTAVPHHEHGHVVSLDPHAGH</sequence>
<organism evidence="2 3">
    <name type="scientific">Microbacterium candidum</name>
    <dbReference type="NCBI Taxonomy" id="3041922"/>
    <lineage>
        <taxon>Bacteria</taxon>
        <taxon>Bacillati</taxon>
        <taxon>Actinomycetota</taxon>
        <taxon>Actinomycetes</taxon>
        <taxon>Micrococcales</taxon>
        <taxon>Microbacteriaceae</taxon>
        <taxon>Microbacterium</taxon>
    </lineage>
</organism>
<feature type="transmembrane region" description="Helical" evidence="1">
    <location>
        <begin position="86"/>
        <end position="103"/>
    </location>
</feature>
<dbReference type="EMBL" id="JASXSZ010000001">
    <property type="protein sequence ID" value="MDL9978762.1"/>
    <property type="molecule type" value="Genomic_DNA"/>
</dbReference>
<accession>A0ABT7MWD4</accession>
<feature type="transmembrane region" description="Helical" evidence="1">
    <location>
        <begin position="115"/>
        <end position="137"/>
    </location>
</feature>
<evidence type="ECO:0000313" key="3">
    <source>
        <dbReference type="Proteomes" id="UP001235064"/>
    </source>
</evidence>
<keyword evidence="1" id="KW-0472">Membrane</keyword>